<sequence>MFLTLKLYHCISTLFLARLYLLASLPLLLSGVIAGTLSFVGEIDGKVAIVCRGLAFVFVILGTFISIWGEFRKSRRMSSGHCLETQQADHDQDIVELNLELNKLQVPGEPGGIEVAAHLPCDEAHVDTPSPSIPVDVCLPSPRNEISQPLVDPPVFQVFNCLDTLQQPERRSGYLPPQEPDITDKGPMIEEVPRAGCHSSVNSPRPRESPSKFDPVNCEPGVSNNPIGKEASGSLEVSSHAYSGSTVHPVRSGPPPFVFHNYGSGTVRIQFQPMSTMSQRASRRQSDVIEG</sequence>
<name>A0ABR3FJQ4_9AGAR</name>
<feature type="transmembrane region" description="Helical" evidence="2">
    <location>
        <begin position="20"/>
        <end position="41"/>
    </location>
</feature>
<evidence type="ECO:0000313" key="4">
    <source>
        <dbReference type="Proteomes" id="UP001465976"/>
    </source>
</evidence>
<keyword evidence="2" id="KW-1133">Transmembrane helix</keyword>
<accession>A0ABR3FJQ4</accession>
<keyword evidence="2" id="KW-0472">Membrane</keyword>
<evidence type="ECO:0000256" key="1">
    <source>
        <dbReference type="SAM" id="MobiDB-lite"/>
    </source>
</evidence>
<feature type="region of interest" description="Disordered" evidence="1">
    <location>
        <begin position="193"/>
        <end position="234"/>
    </location>
</feature>
<proteinExistence type="predicted"/>
<organism evidence="3 4">
    <name type="scientific">Marasmius crinis-equi</name>
    <dbReference type="NCBI Taxonomy" id="585013"/>
    <lineage>
        <taxon>Eukaryota</taxon>
        <taxon>Fungi</taxon>
        <taxon>Dikarya</taxon>
        <taxon>Basidiomycota</taxon>
        <taxon>Agaricomycotina</taxon>
        <taxon>Agaricomycetes</taxon>
        <taxon>Agaricomycetidae</taxon>
        <taxon>Agaricales</taxon>
        <taxon>Marasmiineae</taxon>
        <taxon>Marasmiaceae</taxon>
        <taxon>Marasmius</taxon>
    </lineage>
</organism>
<keyword evidence="4" id="KW-1185">Reference proteome</keyword>
<reference evidence="3 4" key="1">
    <citation type="submission" date="2024-02" db="EMBL/GenBank/DDBJ databases">
        <title>A draft genome for the cacao thread blight pathogen Marasmius crinis-equi.</title>
        <authorList>
            <person name="Cohen S.P."/>
            <person name="Baruah I.K."/>
            <person name="Amoako-Attah I."/>
            <person name="Bukari Y."/>
            <person name="Meinhardt L.W."/>
            <person name="Bailey B.A."/>
        </authorList>
    </citation>
    <scope>NUCLEOTIDE SEQUENCE [LARGE SCALE GENOMIC DNA]</scope>
    <source>
        <strain evidence="3 4">GH-76</strain>
    </source>
</reference>
<dbReference type="Proteomes" id="UP001465976">
    <property type="component" value="Unassembled WGS sequence"/>
</dbReference>
<evidence type="ECO:0000313" key="3">
    <source>
        <dbReference type="EMBL" id="KAL0575607.1"/>
    </source>
</evidence>
<protein>
    <submittedName>
        <fullName evidence="3">Uncharacterized protein</fullName>
    </submittedName>
</protein>
<feature type="transmembrane region" description="Helical" evidence="2">
    <location>
        <begin position="47"/>
        <end position="68"/>
    </location>
</feature>
<comment type="caution">
    <text evidence="3">The sequence shown here is derived from an EMBL/GenBank/DDBJ whole genome shotgun (WGS) entry which is preliminary data.</text>
</comment>
<feature type="region of interest" description="Disordered" evidence="1">
    <location>
        <begin position="169"/>
        <end position="188"/>
    </location>
</feature>
<evidence type="ECO:0000256" key="2">
    <source>
        <dbReference type="SAM" id="Phobius"/>
    </source>
</evidence>
<dbReference type="EMBL" id="JBAHYK010000290">
    <property type="protein sequence ID" value="KAL0575607.1"/>
    <property type="molecule type" value="Genomic_DNA"/>
</dbReference>
<gene>
    <name evidence="3" type="ORF">V5O48_006368</name>
</gene>
<keyword evidence="2" id="KW-0812">Transmembrane</keyword>